<protein>
    <recommendedName>
        <fullName evidence="4">Phosphosulfolactate synthase</fullName>
    </recommendedName>
</protein>
<dbReference type="STRING" id="766136.BHF68_01755"/>
<dbReference type="Proteomes" id="UP000094296">
    <property type="component" value="Unassembled WGS sequence"/>
</dbReference>
<gene>
    <name evidence="2" type="ORF">BHF68_01755</name>
</gene>
<dbReference type="EMBL" id="MIJE01000001">
    <property type="protein sequence ID" value="OEF98425.1"/>
    <property type="molecule type" value="Genomic_DNA"/>
</dbReference>
<dbReference type="AlphaFoldDB" id="A0A1E5G5P3"/>
<comment type="caution">
    <text evidence="2">The sequence shown here is derived from an EMBL/GenBank/DDBJ whole genome shotgun (WGS) entry which is preliminary data.</text>
</comment>
<dbReference type="RefSeq" id="WP_069641917.1">
    <property type="nucleotide sequence ID" value="NZ_MIJE01000001.1"/>
</dbReference>
<keyword evidence="3" id="KW-1185">Reference proteome</keyword>
<dbReference type="InterPro" id="IPR003830">
    <property type="entry name" value="ComA_synth"/>
</dbReference>
<proteinExistence type="inferred from homology"/>
<dbReference type="InterPro" id="IPR036112">
    <property type="entry name" value="ComA_synth_sf"/>
</dbReference>
<accession>A0A1E5G5P3</accession>
<dbReference type="InterPro" id="IPR013785">
    <property type="entry name" value="Aldolase_TIM"/>
</dbReference>
<dbReference type="Gene3D" id="3.20.20.70">
    <property type="entry name" value="Aldolase class I"/>
    <property type="match status" value="1"/>
</dbReference>
<evidence type="ECO:0000313" key="2">
    <source>
        <dbReference type="EMBL" id="OEF98425.1"/>
    </source>
</evidence>
<comment type="similarity">
    <text evidence="1">Belongs to the phosphosulfolactate synthase family.</text>
</comment>
<dbReference type="Pfam" id="PF02679">
    <property type="entry name" value="ComA"/>
    <property type="match status" value="1"/>
</dbReference>
<sequence>MHELGKTMIIDKGIGISQIKDMLTFGKAHLDFLKYGFGTSCLYEPISLIEKNELLTKSNVICFPGGTLFEAAYYKNMVNSFFDDILKYSFTGVEISHGTIDVDDMDRHNYIRRAKQMQLTVFSELGKKNETGFKDIIESVKRDLDAGSDYVVLEGRETGTSGLYNKEGAVADDILNIFEAESDLLPYIIWEAPCMEQQILLLKHFGANVNIGNVAFQDVLSLAALRRGLRSDTFFDFLS</sequence>
<dbReference type="OrthoDB" id="7809088at2"/>
<reference evidence="2 3" key="1">
    <citation type="submission" date="2016-09" db="EMBL/GenBank/DDBJ databases">
        <title>Draft genome sequence for the type strain of Desulfuribacillus alkaliarsenatis AHT28, an obligately anaerobic, sulfidogenic bacterium isolated from Russian soda lake sediments.</title>
        <authorList>
            <person name="Abin C.A."/>
            <person name="Hollibaugh J.T."/>
        </authorList>
    </citation>
    <scope>NUCLEOTIDE SEQUENCE [LARGE SCALE GENOMIC DNA]</scope>
    <source>
        <strain evidence="2 3">AHT28</strain>
    </source>
</reference>
<organism evidence="2 3">
    <name type="scientific">Desulfuribacillus alkaliarsenatis</name>
    <dbReference type="NCBI Taxonomy" id="766136"/>
    <lineage>
        <taxon>Bacteria</taxon>
        <taxon>Bacillati</taxon>
        <taxon>Bacillota</taxon>
        <taxon>Desulfuribacillia</taxon>
        <taxon>Desulfuribacillales</taxon>
        <taxon>Desulfuribacillaceae</taxon>
        <taxon>Desulfuribacillus</taxon>
    </lineage>
</organism>
<evidence type="ECO:0000313" key="3">
    <source>
        <dbReference type="Proteomes" id="UP000094296"/>
    </source>
</evidence>
<dbReference type="SUPFAM" id="SSF102110">
    <property type="entry name" value="(2r)-phospho-3-sulfolactate synthase ComA"/>
    <property type="match status" value="1"/>
</dbReference>
<evidence type="ECO:0008006" key="4">
    <source>
        <dbReference type="Google" id="ProtNLM"/>
    </source>
</evidence>
<evidence type="ECO:0000256" key="1">
    <source>
        <dbReference type="ARBA" id="ARBA00010424"/>
    </source>
</evidence>
<name>A0A1E5G5P3_9FIRM</name>